<dbReference type="Proteomes" id="UP000254677">
    <property type="component" value="Unassembled WGS sequence"/>
</dbReference>
<name>A0A378J713_9GAMM</name>
<accession>A0A378J713</accession>
<dbReference type="AlphaFoldDB" id="A0A378J713"/>
<reference evidence="1 2" key="1">
    <citation type="submission" date="2018-06" db="EMBL/GenBank/DDBJ databases">
        <authorList>
            <consortium name="Pathogen Informatics"/>
            <person name="Doyle S."/>
        </authorList>
    </citation>
    <scope>NUCLEOTIDE SEQUENCE [LARGE SCALE GENOMIC DNA]</scope>
    <source>
        <strain evidence="1 2">NCTC13292</strain>
    </source>
</reference>
<dbReference type="EMBL" id="UGOA01000001">
    <property type="protein sequence ID" value="STX42771.1"/>
    <property type="molecule type" value="Genomic_DNA"/>
</dbReference>
<organism evidence="1 2">
    <name type="scientific">Legionella donaldsonii</name>
    <dbReference type="NCBI Taxonomy" id="45060"/>
    <lineage>
        <taxon>Bacteria</taxon>
        <taxon>Pseudomonadati</taxon>
        <taxon>Pseudomonadota</taxon>
        <taxon>Gammaproteobacteria</taxon>
        <taxon>Legionellales</taxon>
        <taxon>Legionellaceae</taxon>
        <taxon>Legionella</taxon>
    </lineage>
</organism>
<evidence type="ECO:0000313" key="2">
    <source>
        <dbReference type="Proteomes" id="UP000254677"/>
    </source>
</evidence>
<gene>
    <name evidence="1" type="ORF">NCTC13292_01767</name>
</gene>
<proteinExistence type="predicted"/>
<sequence>MHQEVDMVSKDKIVSLIAAIIKNPHKIESSVVKEKVSAFVKELYFECTKGKALPINISLSLHNTNSLIHYVSQLITYRAALGEVGAQQKLFNEIYEQFIDRSEFFKKGLQKGNPFVLRAYLVHIHHLAKKDGLSEKQKLALVSLLENSQHYIEAMDSTSCGRFKLLIDGYAKYQTAFLLNSLAPKDKTGILVDNVSKLYFSALKSLEMVSLGSDNSIALYADEEMYPEFPFADSSELIDTIRSEIQEIPVNTLR</sequence>
<evidence type="ECO:0000313" key="1">
    <source>
        <dbReference type="EMBL" id="STX42771.1"/>
    </source>
</evidence>
<keyword evidence="2" id="KW-1185">Reference proteome</keyword>
<protein>
    <submittedName>
        <fullName evidence="1">Uncharacterized protein</fullName>
    </submittedName>
</protein>